<name>A0A225UU60_9STRA</name>
<accession>A0A225UU60</accession>
<keyword evidence="4" id="KW-1185">Reference proteome</keyword>
<evidence type="ECO:0000313" key="4">
    <source>
        <dbReference type="Proteomes" id="UP000198211"/>
    </source>
</evidence>
<dbReference type="STRING" id="4795.A0A225UU60"/>
<dbReference type="AlphaFoldDB" id="A0A225UU60"/>
<dbReference type="EMBL" id="NBNE01011166">
    <property type="protein sequence ID" value="OWY96835.1"/>
    <property type="molecule type" value="Genomic_DNA"/>
</dbReference>
<evidence type="ECO:0000259" key="2">
    <source>
        <dbReference type="PROSITE" id="PS51186"/>
    </source>
</evidence>
<sequence>MTSTSAINIRQFRDEDLPQVAEIFEYGMMLYATDDPMSQSKWAEYVRKSLKDDLADVEGTYVQTGGNFWGKGEAEVRRFSVHRDYQSMGIGRKLMTHLAHWATTHHFKTLTLSASYADKTPAAKFYTSFGFQKGETFIFMENPKHEAFWMQKTLHSINHLIMASTTSAVNIRQFRDEDLPQVAEIFEYGMMLYATDDPMSQSKWAEYVRKSLKHDLADVEGTYMQTGGNFWVATIADNNGESRIVGMIALDPKGKGEAEVRRFSVHRDFQSMGIGRRLMTHLAHWATTHHFKTLTLSASYADKTPAAKFYTSFGFQKGETFIFMENPKHEAFWMEKTLP</sequence>
<evidence type="ECO:0000313" key="3">
    <source>
        <dbReference type="EMBL" id="OWY96835.1"/>
    </source>
</evidence>
<organism evidence="3 4">
    <name type="scientific">Phytophthora megakarya</name>
    <dbReference type="NCBI Taxonomy" id="4795"/>
    <lineage>
        <taxon>Eukaryota</taxon>
        <taxon>Sar</taxon>
        <taxon>Stramenopiles</taxon>
        <taxon>Oomycota</taxon>
        <taxon>Peronosporomycetes</taxon>
        <taxon>Peronosporales</taxon>
        <taxon>Peronosporaceae</taxon>
        <taxon>Phytophthora</taxon>
    </lineage>
</organism>
<dbReference type="PROSITE" id="PS51186">
    <property type="entry name" value="GNAT"/>
    <property type="match status" value="2"/>
</dbReference>
<dbReference type="Pfam" id="PF00583">
    <property type="entry name" value="Acetyltransf_1"/>
    <property type="match status" value="1"/>
</dbReference>
<dbReference type="CDD" id="cd04301">
    <property type="entry name" value="NAT_SF"/>
    <property type="match status" value="2"/>
</dbReference>
<reference evidence="4" key="1">
    <citation type="submission" date="2017-03" db="EMBL/GenBank/DDBJ databases">
        <title>Phytopthora megakarya and P. palmivora, two closely related causual agents of cacao black pod achieved similar genome size and gene model numbers by different mechanisms.</title>
        <authorList>
            <person name="Ali S."/>
            <person name="Shao J."/>
            <person name="Larry D.J."/>
            <person name="Kronmiller B."/>
            <person name="Shen D."/>
            <person name="Strem M.D."/>
            <person name="Melnick R.L."/>
            <person name="Guiltinan M.J."/>
            <person name="Tyler B.M."/>
            <person name="Meinhardt L.W."/>
            <person name="Bailey B.A."/>
        </authorList>
    </citation>
    <scope>NUCLEOTIDE SEQUENCE [LARGE SCALE GENOMIC DNA]</scope>
    <source>
        <strain evidence="4">zdho120</strain>
    </source>
</reference>
<dbReference type="InterPro" id="IPR000182">
    <property type="entry name" value="GNAT_dom"/>
</dbReference>
<dbReference type="Proteomes" id="UP000198211">
    <property type="component" value="Unassembled WGS sequence"/>
</dbReference>
<evidence type="ECO:0000256" key="1">
    <source>
        <dbReference type="ARBA" id="ARBA00022679"/>
    </source>
</evidence>
<feature type="domain" description="N-acetyltransferase" evidence="2">
    <location>
        <begin position="7"/>
        <end position="155"/>
    </location>
</feature>
<dbReference type="InterPro" id="IPR016181">
    <property type="entry name" value="Acyl_CoA_acyltransferase"/>
</dbReference>
<keyword evidence="1" id="KW-0808">Transferase</keyword>
<feature type="domain" description="N-acetyltransferase" evidence="2">
    <location>
        <begin position="169"/>
        <end position="339"/>
    </location>
</feature>
<dbReference type="SUPFAM" id="SSF55729">
    <property type="entry name" value="Acyl-CoA N-acyltransferases (Nat)"/>
    <property type="match status" value="2"/>
</dbReference>
<dbReference type="OrthoDB" id="41532at2759"/>
<dbReference type="Gene3D" id="3.40.630.30">
    <property type="match status" value="2"/>
</dbReference>
<dbReference type="GO" id="GO:0008080">
    <property type="term" value="F:N-acetyltransferase activity"/>
    <property type="evidence" value="ECO:0007669"/>
    <property type="project" value="InterPro"/>
</dbReference>
<dbReference type="PANTHER" id="PTHR13947:SF37">
    <property type="entry name" value="LD18367P"/>
    <property type="match status" value="1"/>
</dbReference>
<gene>
    <name evidence="3" type="ORF">PHMEG_00032794</name>
</gene>
<dbReference type="PANTHER" id="PTHR13947">
    <property type="entry name" value="GNAT FAMILY N-ACETYLTRANSFERASE"/>
    <property type="match status" value="1"/>
</dbReference>
<protein>
    <recommendedName>
        <fullName evidence="2">N-acetyltransferase domain-containing protein</fullName>
    </recommendedName>
</protein>
<comment type="caution">
    <text evidence="3">The sequence shown here is derived from an EMBL/GenBank/DDBJ whole genome shotgun (WGS) entry which is preliminary data.</text>
</comment>
<dbReference type="Pfam" id="PF13508">
    <property type="entry name" value="Acetyltransf_7"/>
    <property type="match status" value="1"/>
</dbReference>
<proteinExistence type="predicted"/>
<dbReference type="InterPro" id="IPR050769">
    <property type="entry name" value="NAT_camello-type"/>
</dbReference>